<dbReference type="AlphaFoldDB" id="A0A291GGE1"/>
<dbReference type="InterPro" id="IPR005801">
    <property type="entry name" value="ADC_synthase"/>
</dbReference>
<dbReference type="InterPro" id="IPR005802">
    <property type="entry name" value="ADC_synth_comp_1"/>
</dbReference>
<dbReference type="PANTHER" id="PTHR11236:SF50">
    <property type="entry name" value="AMINODEOXYCHORISMATE SYNTHASE COMPONENT 1"/>
    <property type="match status" value="1"/>
</dbReference>
<keyword evidence="3" id="KW-1185">Reference proteome</keyword>
<dbReference type="GO" id="GO:0000162">
    <property type="term" value="P:L-tryptophan biosynthetic process"/>
    <property type="evidence" value="ECO:0007669"/>
    <property type="project" value="TreeGrafter"/>
</dbReference>
<evidence type="ECO:0000259" key="1">
    <source>
        <dbReference type="Pfam" id="PF00425"/>
    </source>
</evidence>
<dbReference type="RefSeq" id="WP_096806797.1">
    <property type="nucleotide sequence ID" value="NZ_CP022196.1"/>
</dbReference>
<feature type="domain" description="Chorismate-utilising enzyme C-terminal" evidence="1">
    <location>
        <begin position="109"/>
        <end position="362"/>
    </location>
</feature>
<dbReference type="GO" id="GO:0009396">
    <property type="term" value="P:folic acid-containing compound biosynthetic process"/>
    <property type="evidence" value="ECO:0007669"/>
    <property type="project" value="InterPro"/>
</dbReference>
<dbReference type="InterPro" id="IPR019999">
    <property type="entry name" value="Anth_synth_I-like"/>
</dbReference>
<accession>A0A291GGE1</accession>
<protein>
    <submittedName>
        <fullName evidence="2">Aminodeoxychorismate synthase, component I</fullName>
    </submittedName>
</protein>
<dbReference type="SUPFAM" id="SSF56322">
    <property type="entry name" value="ADC synthase"/>
    <property type="match status" value="1"/>
</dbReference>
<dbReference type="EMBL" id="CP022196">
    <property type="protein sequence ID" value="ATG49251.1"/>
    <property type="molecule type" value="Genomic_DNA"/>
</dbReference>
<dbReference type="Proteomes" id="UP000217935">
    <property type="component" value="Chromosome"/>
</dbReference>
<dbReference type="InterPro" id="IPR015890">
    <property type="entry name" value="Chorismate_C"/>
</dbReference>
<gene>
    <name evidence="2" type="primary">pabB</name>
    <name evidence="2" type="ORF">CEW89_17730</name>
</gene>
<evidence type="ECO:0000313" key="2">
    <source>
        <dbReference type="EMBL" id="ATG49251.1"/>
    </source>
</evidence>
<dbReference type="KEGG" id="ceh:CEW89_17730"/>
<dbReference type="NCBIfam" id="TIGR00553">
    <property type="entry name" value="pabB"/>
    <property type="match status" value="1"/>
</dbReference>
<dbReference type="GO" id="GO:0046820">
    <property type="term" value="F:4-amino-4-deoxychorismate synthase activity"/>
    <property type="evidence" value="ECO:0007669"/>
    <property type="project" value="TreeGrafter"/>
</dbReference>
<organism evidence="2 3">
    <name type="scientific">Celeribacter ethanolicus</name>
    <dbReference type="NCBI Taxonomy" id="1758178"/>
    <lineage>
        <taxon>Bacteria</taxon>
        <taxon>Pseudomonadati</taxon>
        <taxon>Pseudomonadota</taxon>
        <taxon>Alphaproteobacteria</taxon>
        <taxon>Rhodobacterales</taxon>
        <taxon>Roseobacteraceae</taxon>
        <taxon>Celeribacter</taxon>
    </lineage>
</organism>
<reference evidence="2 3" key="1">
    <citation type="submission" date="2017-06" db="EMBL/GenBank/DDBJ databases">
        <title>Celeribacter sp. TSPH2 complete genome sequence.</title>
        <authorList>
            <person name="Woo J.-H."/>
            <person name="Kim H.-S."/>
        </authorList>
    </citation>
    <scope>NUCLEOTIDE SEQUENCE [LARGE SCALE GENOMIC DNA]</scope>
    <source>
        <strain evidence="2 3">TSPH2</strain>
    </source>
</reference>
<dbReference type="PRINTS" id="PR00095">
    <property type="entry name" value="ANTSNTHASEI"/>
</dbReference>
<dbReference type="Gene3D" id="3.60.120.10">
    <property type="entry name" value="Anthranilate synthase"/>
    <property type="match status" value="1"/>
</dbReference>
<dbReference type="PANTHER" id="PTHR11236">
    <property type="entry name" value="AMINOBENZOATE/ANTHRANILATE SYNTHASE"/>
    <property type="match status" value="1"/>
</dbReference>
<name>A0A291GGE1_9RHOB</name>
<evidence type="ECO:0000313" key="3">
    <source>
        <dbReference type="Proteomes" id="UP000217935"/>
    </source>
</evidence>
<proteinExistence type="predicted"/>
<dbReference type="STRING" id="1758178.GCA_001550095_03066"/>
<dbReference type="OrthoDB" id="9803598at2"/>
<dbReference type="Pfam" id="PF00425">
    <property type="entry name" value="Chorismate_bind"/>
    <property type="match status" value="1"/>
</dbReference>
<sequence length="372" mass="40632">MRIEFDTGPLNEGSLFHNPKDMVFAHHPDEVAVAFDRLEAALAEGFWIAGAFSYELGYCFEPCLLPLLPEGRDVPLLEVGIYEAPVSLSAREVPNEGSTDKQPLWGAGRYEEAFDAVAQYIRAGDIYQANLTFPLTLSSDLAPRALYDRLKARQPVGHGALIERPDGTAVLSRSPELFYETDGAGGITVRPMKGTVPRGTTPEEDVASRDWLAGSEKNQAENLMIVDLLRNDLSRVSEVGSVKVPKLFEIESYATVHQMTSTVTARLLPGIGLYDRFRALFPCGSVTGAPKIRAMEIIHELEAGPRGHYCGSIGWAAPDGRSCFNVAIRTLEMADGQARLHVGGGVVYDSEAQSEYDEALLKSRFADLEPIS</sequence>
<dbReference type="NCBIfam" id="NF005698">
    <property type="entry name" value="PRK07508.1"/>
    <property type="match status" value="1"/>
</dbReference>